<protein>
    <submittedName>
        <fullName evidence="2">Uncharacterized protein</fullName>
    </submittedName>
</protein>
<evidence type="ECO:0000313" key="3">
    <source>
        <dbReference type="Proteomes" id="UP001187415"/>
    </source>
</evidence>
<evidence type="ECO:0000256" key="1">
    <source>
        <dbReference type="SAM" id="MobiDB-lite"/>
    </source>
</evidence>
<gene>
    <name evidence="2" type="ORF">Q5P01_014474</name>
</gene>
<feature type="region of interest" description="Disordered" evidence="1">
    <location>
        <begin position="204"/>
        <end position="228"/>
    </location>
</feature>
<name>A0AA88SHT3_CHASR</name>
<proteinExistence type="predicted"/>
<sequence>MVHDDLRVEWIRQRVSAGFNLSGCPNSFDELLNKNDGEEEQKIFRFLNVVSEEDSSSCLFFFKTIKEVEIEVEIPVEIEEDAESLDADELSRSQSGEQLASYSEEAEQQSLSHRTEIQLVYRTKLHVAVNEYPQRFLNPESSTFFETQRTIVEPLDMNEANVLLPRLFDIGMQSGDPYRVLQNSLANVFIPLLTAHQMKEIGGGYQSRAASPSNLTGEEPSPPKSSEQFTVRDELLHRTYKFLGVLNTTIQHLEFQEGIMLHIPELDLEPDVNVLLSNSEIVEDLDQCVRNWQTHITIVIEEQQNKRPQAPGPMAEIAFGRTVRSSLVL</sequence>
<feature type="region of interest" description="Disordered" evidence="1">
    <location>
        <begin position="83"/>
        <end position="110"/>
    </location>
</feature>
<evidence type="ECO:0000313" key="2">
    <source>
        <dbReference type="EMBL" id="KAK2837262.1"/>
    </source>
</evidence>
<dbReference type="Proteomes" id="UP001187415">
    <property type="component" value="Unassembled WGS sequence"/>
</dbReference>
<comment type="caution">
    <text evidence="2">The sequence shown here is derived from an EMBL/GenBank/DDBJ whole genome shotgun (WGS) entry which is preliminary data.</text>
</comment>
<keyword evidence="3" id="KW-1185">Reference proteome</keyword>
<dbReference type="EMBL" id="JAUPFM010000011">
    <property type="protein sequence ID" value="KAK2837262.1"/>
    <property type="molecule type" value="Genomic_DNA"/>
</dbReference>
<feature type="compositionally biased region" description="Polar residues" evidence="1">
    <location>
        <begin position="92"/>
        <end position="101"/>
    </location>
</feature>
<dbReference type="AlphaFoldDB" id="A0AA88SHT3"/>
<accession>A0AA88SHT3</accession>
<reference evidence="2" key="1">
    <citation type="submission" date="2023-07" db="EMBL/GenBank/DDBJ databases">
        <title>Chromosome-level Genome Assembly of Striped Snakehead (Channa striata).</title>
        <authorList>
            <person name="Liu H."/>
        </authorList>
    </citation>
    <scope>NUCLEOTIDE SEQUENCE</scope>
    <source>
        <strain evidence="2">Gz</strain>
        <tissue evidence="2">Muscle</tissue>
    </source>
</reference>
<organism evidence="2 3">
    <name type="scientific">Channa striata</name>
    <name type="common">Snakehead murrel</name>
    <name type="synonym">Ophicephalus striatus</name>
    <dbReference type="NCBI Taxonomy" id="64152"/>
    <lineage>
        <taxon>Eukaryota</taxon>
        <taxon>Metazoa</taxon>
        <taxon>Chordata</taxon>
        <taxon>Craniata</taxon>
        <taxon>Vertebrata</taxon>
        <taxon>Euteleostomi</taxon>
        <taxon>Actinopterygii</taxon>
        <taxon>Neopterygii</taxon>
        <taxon>Teleostei</taxon>
        <taxon>Neoteleostei</taxon>
        <taxon>Acanthomorphata</taxon>
        <taxon>Anabantaria</taxon>
        <taxon>Anabantiformes</taxon>
        <taxon>Channoidei</taxon>
        <taxon>Channidae</taxon>
        <taxon>Channa</taxon>
    </lineage>
</organism>